<dbReference type="Gene3D" id="1.10.10.1100">
    <property type="entry name" value="BFD-like [2Fe-2S]-binding domain"/>
    <property type="match status" value="1"/>
</dbReference>
<gene>
    <name evidence="2" type="ORF">METZ01_LOCUS490998</name>
</gene>
<organism evidence="2">
    <name type="scientific">marine metagenome</name>
    <dbReference type="NCBI Taxonomy" id="408172"/>
    <lineage>
        <taxon>unclassified sequences</taxon>
        <taxon>metagenomes</taxon>
        <taxon>ecological metagenomes</taxon>
    </lineage>
</organism>
<dbReference type="Pfam" id="PF04324">
    <property type="entry name" value="Fer2_BFD"/>
    <property type="match status" value="1"/>
</dbReference>
<evidence type="ECO:0000259" key="1">
    <source>
        <dbReference type="Pfam" id="PF04324"/>
    </source>
</evidence>
<protein>
    <recommendedName>
        <fullName evidence="1">BFD-like [2Fe-2S]-binding domain-containing protein</fullName>
    </recommendedName>
</protein>
<name>A0A383D1F8_9ZZZZ</name>
<evidence type="ECO:0000313" key="2">
    <source>
        <dbReference type="EMBL" id="SVE38144.1"/>
    </source>
</evidence>
<dbReference type="EMBL" id="UINC01213393">
    <property type="protein sequence ID" value="SVE38144.1"/>
    <property type="molecule type" value="Genomic_DNA"/>
</dbReference>
<dbReference type="InterPro" id="IPR041854">
    <property type="entry name" value="BFD-like_2Fe2S-bd_dom_sf"/>
</dbReference>
<reference evidence="2" key="1">
    <citation type="submission" date="2018-05" db="EMBL/GenBank/DDBJ databases">
        <authorList>
            <person name="Lanie J.A."/>
            <person name="Ng W.-L."/>
            <person name="Kazmierczak K.M."/>
            <person name="Andrzejewski T.M."/>
            <person name="Davidsen T.M."/>
            <person name="Wayne K.J."/>
            <person name="Tettelin H."/>
            <person name="Glass J.I."/>
            <person name="Rusch D."/>
            <person name="Podicherti R."/>
            <person name="Tsui H.-C.T."/>
            <person name="Winkler M.E."/>
        </authorList>
    </citation>
    <scope>NUCLEOTIDE SEQUENCE</scope>
</reference>
<feature type="domain" description="BFD-like [2Fe-2S]-binding" evidence="1">
    <location>
        <begin position="14"/>
        <end position="59"/>
    </location>
</feature>
<proteinExistence type="predicted"/>
<dbReference type="InterPro" id="IPR007419">
    <property type="entry name" value="BFD-like_2Fe2S-bd_dom"/>
</dbReference>
<sequence length="97" mass="10924">VENSTSVEAEEDEIICNCFQVAESTIRSHIEKNDVIQVDDVTIACEAGGNCGSCHILIQLFIDQNKHRRALAKTDPLRDVNSKNQKESFWKNLFTNS</sequence>
<accession>A0A383D1F8</accession>
<dbReference type="AlphaFoldDB" id="A0A383D1F8"/>
<feature type="non-terminal residue" evidence="2">
    <location>
        <position position="1"/>
    </location>
</feature>